<gene>
    <name evidence="5 11" type="primary">lipB</name>
    <name evidence="11" type="ORF">NNJEOMEG_02876</name>
</gene>
<comment type="miscellaneous">
    <text evidence="5">In the reaction, the free carboxyl group of octanoic acid is attached via an amide linkage to the epsilon-amino group of a specific lysine residue of lipoyl domains of lipoate-dependent enzymes.</text>
</comment>
<evidence type="ECO:0000256" key="1">
    <source>
        <dbReference type="ARBA" id="ARBA00004821"/>
    </source>
</evidence>
<sequence length="217" mass="23137">MRVIDLGRLTFAEALAIQEAAVEEVREGGEERLYVLEHHPVITFGRHGGEAFLLASAPELARRGVEVAKATRGGSVTCHFPGQAVLYPILRLSGRPGGLRAHFEDLEQAAMDVLAAMGVPSGRSEGRPGVWCGPRKIASVGVGVRRWVSYHGIAFNVEPDVSLFSLTTPCGLAGVEMTSAWAELARLGLDTAPAEVQGVKHALAHAFARAVLARREA</sequence>
<feature type="domain" description="BPL/LPL catalytic" evidence="10">
    <location>
        <begin position="27"/>
        <end position="215"/>
    </location>
</feature>
<dbReference type="InterPro" id="IPR045864">
    <property type="entry name" value="aa-tRNA-synth_II/BPL/LPL"/>
</dbReference>
<evidence type="ECO:0000256" key="3">
    <source>
        <dbReference type="ARBA" id="ARBA00023315"/>
    </source>
</evidence>
<evidence type="ECO:0000256" key="8">
    <source>
        <dbReference type="PIRSR" id="PIRSR016262-2"/>
    </source>
</evidence>
<organism evidence="11 12">
    <name type="scientific">Fundidesulfovibrio magnetotacticus</name>
    <dbReference type="NCBI Taxonomy" id="2730080"/>
    <lineage>
        <taxon>Bacteria</taxon>
        <taxon>Pseudomonadati</taxon>
        <taxon>Thermodesulfobacteriota</taxon>
        <taxon>Desulfovibrionia</taxon>
        <taxon>Desulfovibrionales</taxon>
        <taxon>Desulfovibrionaceae</taxon>
        <taxon>Fundidesulfovibrio</taxon>
    </lineage>
</organism>
<proteinExistence type="inferred from homology"/>
<dbReference type="SUPFAM" id="SSF55681">
    <property type="entry name" value="Class II aaRS and biotin synthetases"/>
    <property type="match status" value="1"/>
</dbReference>
<dbReference type="InterPro" id="IPR000544">
    <property type="entry name" value="Octanoyltransferase"/>
</dbReference>
<evidence type="ECO:0000256" key="5">
    <source>
        <dbReference type="HAMAP-Rule" id="MF_00013"/>
    </source>
</evidence>
<keyword evidence="12" id="KW-1185">Reference proteome</keyword>
<reference evidence="11 12" key="2">
    <citation type="submission" date="2020-05" db="EMBL/GenBank/DDBJ databases">
        <title>Draft genome sequence of Desulfovibrio sp. strainFSS-1.</title>
        <authorList>
            <person name="Shimoshige H."/>
            <person name="Kobayashi H."/>
            <person name="Maekawa T."/>
        </authorList>
    </citation>
    <scope>NUCLEOTIDE SEQUENCE [LARGE SCALE GENOMIC DNA]</scope>
    <source>
        <strain evidence="11 12">SIID29052-01</strain>
    </source>
</reference>
<comment type="subcellular location">
    <subcellularLocation>
        <location evidence="5">Cytoplasm</location>
    </subcellularLocation>
</comment>
<feature type="site" description="Lowers pKa of active site Cys" evidence="5 9">
    <location>
        <position position="136"/>
    </location>
</feature>
<comment type="similarity">
    <text evidence="5 6">Belongs to the LipB family.</text>
</comment>
<comment type="pathway">
    <text evidence="1 5 6">Protein modification; protein lipoylation via endogenous pathway; protein N(6)-(lipoyl)lysine from octanoyl-[acyl-carrier-protein]: step 1/2.</text>
</comment>
<dbReference type="Proteomes" id="UP000494245">
    <property type="component" value="Unassembled WGS sequence"/>
</dbReference>
<reference evidence="11 12" key="1">
    <citation type="submission" date="2020-04" db="EMBL/GenBank/DDBJ databases">
        <authorList>
            <consortium name="Desulfovibrio sp. FSS-1 genome sequencing consortium"/>
            <person name="Shimoshige H."/>
            <person name="Kobayashi H."/>
            <person name="Maekawa T."/>
        </authorList>
    </citation>
    <scope>NUCLEOTIDE SEQUENCE [LARGE SCALE GENOMIC DNA]</scope>
    <source>
        <strain evidence="11 12">SIID29052-01</strain>
    </source>
</reference>
<evidence type="ECO:0000256" key="9">
    <source>
        <dbReference type="PIRSR" id="PIRSR016262-3"/>
    </source>
</evidence>
<evidence type="ECO:0000256" key="6">
    <source>
        <dbReference type="PIRNR" id="PIRNR016262"/>
    </source>
</evidence>
<evidence type="ECO:0000313" key="11">
    <source>
        <dbReference type="EMBL" id="GFK95028.1"/>
    </source>
</evidence>
<evidence type="ECO:0000256" key="2">
    <source>
        <dbReference type="ARBA" id="ARBA00022679"/>
    </source>
</evidence>
<dbReference type="AlphaFoldDB" id="A0A6V8LXP9"/>
<dbReference type="PROSITE" id="PS01313">
    <property type="entry name" value="LIPB"/>
    <property type="match status" value="1"/>
</dbReference>
<feature type="binding site" evidence="5 8">
    <location>
        <begin position="152"/>
        <end position="154"/>
    </location>
    <ligand>
        <name>substrate</name>
    </ligand>
</feature>
<dbReference type="GO" id="GO:0009249">
    <property type="term" value="P:protein lipoylation"/>
    <property type="evidence" value="ECO:0007669"/>
    <property type="project" value="InterPro"/>
</dbReference>
<feature type="active site" description="Acyl-thioester intermediate" evidence="5 7">
    <location>
        <position position="170"/>
    </location>
</feature>
<dbReference type="HAMAP" id="MF_00013">
    <property type="entry name" value="LipB"/>
    <property type="match status" value="1"/>
</dbReference>
<feature type="binding site" evidence="5 8">
    <location>
        <begin position="139"/>
        <end position="141"/>
    </location>
    <ligand>
        <name>substrate</name>
    </ligand>
</feature>
<protein>
    <recommendedName>
        <fullName evidence="5 6">Octanoyltransferase</fullName>
        <ecNumber evidence="5 6">2.3.1.181</ecNumber>
    </recommendedName>
    <alternativeName>
        <fullName evidence="5">Lipoate-protein ligase B</fullName>
    </alternativeName>
    <alternativeName>
        <fullName evidence="5">Lipoyl/octanoyl transferase</fullName>
    </alternativeName>
    <alternativeName>
        <fullName evidence="5">Octanoyl-[acyl-carrier-protein]-protein N-octanoyltransferase</fullName>
    </alternativeName>
</protein>
<name>A0A6V8LXP9_9BACT</name>
<dbReference type="Gene3D" id="3.30.930.10">
    <property type="entry name" value="Bira Bifunctional Protein, Domain 2"/>
    <property type="match status" value="1"/>
</dbReference>
<dbReference type="EC" id="2.3.1.181" evidence="5 6"/>
<accession>A0A6V8LXP9</accession>
<comment type="function">
    <text evidence="4 5 6">Catalyzes the transfer of endogenously produced octanoic acid from octanoyl-acyl-carrier-protein onto the lipoyl domains of lipoate-dependent enzymes. Lipoyl-ACP can also act as a substrate although octanoyl-ACP is likely to be the physiological substrate.</text>
</comment>
<dbReference type="NCBIfam" id="TIGR00214">
    <property type="entry name" value="lipB"/>
    <property type="match status" value="1"/>
</dbReference>
<dbReference type="PROSITE" id="PS51733">
    <property type="entry name" value="BPL_LPL_CATALYTIC"/>
    <property type="match status" value="1"/>
</dbReference>
<dbReference type="RefSeq" id="WP_173085662.1">
    <property type="nucleotide sequence ID" value="NZ_BLTE01000013.1"/>
</dbReference>
<dbReference type="GO" id="GO:0033819">
    <property type="term" value="F:lipoyl(octanoyl) transferase activity"/>
    <property type="evidence" value="ECO:0007669"/>
    <property type="project" value="UniProtKB-EC"/>
</dbReference>
<dbReference type="EMBL" id="BLTE01000013">
    <property type="protein sequence ID" value="GFK95028.1"/>
    <property type="molecule type" value="Genomic_DNA"/>
</dbReference>
<dbReference type="PANTHER" id="PTHR10993:SF7">
    <property type="entry name" value="LIPOYLTRANSFERASE 2, MITOCHONDRIAL-RELATED"/>
    <property type="match status" value="1"/>
</dbReference>
<comment type="caution">
    <text evidence="11">The sequence shown here is derived from an EMBL/GenBank/DDBJ whole genome shotgun (WGS) entry which is preliminary data.</text>
</comment>
<evidence type="ECO:0000259" key="10">
    <source>
        <dbReference type="PROSITE" id="PS51733"/>
    </source>
</evidence>
<dbReference type="UniPathway" id="UPA00538">
    <property type="reaction ID" value="UER00592"/>
</dbReference>
<keyword evidence="3 5" id="KW-0012">Acyltransferase</keyword>
<dbReference type="Pfam" id="PF21948">
    <property type="entry name" value="LplA-B_cat"/>
    <property type="match status" value="1"/>
</dbReference>
<keyword evidence="2 5" id="KW-0808">Transferase</keyword>
<evidence type="ECO:0000313" key="12">
    <source>
        <dbReference type="Proteomes" id="UP000494245"/>
    </source>
</evidence>
<comment type="catalytic activity">
    <reaction evidence="5 6">
        <text>octanoyl-[ACP] + L-lysyl-[protein] = N(6)-octanoyl-L-lysyl-[protein] + holo-[ACP] + H(+)</text>
        <dbReference type="Rhea" id="RHEA:17665"/>
        <dbReference type="Rhea" id="RHEA-COMP:9636"/>
        <dbReference type="Rhea" id="RHEA-COMP:9685"/>
        <dbReference type="Rhea" id="RHEA-COMP:9752"/>
        <dbReference type="Rhea" id="RHEA-COMP:9928"/>
        <dbReference type="ChEBI" id="CHEBI:15378"/>
        <dbReference type="ChEBI" id="CHEBI:29969"/>
        <dbReference type="ChEBI" id="CHEBI:64479"/>
        <dbReference type="ChEBI" id="CHEBI:78463"/>
        <dbReference type="ChEBI" id="CHEBI:78809"/>
        <dbReference type="EC" id="2.3.1.181"/>
    </reaction>
</comment>
<dbReference type="InterPro" id="IPR020605">
    <property type="entry name" value="Octanoyltransferase_CS"/>
</dbReference>
<dbReference type="InterPro" id="IPR004143">
    <property type="entry name" value="BPL_LPL_catalytic"/>
</dbReference>
<dbReference type="CDD" id="cd16444">
    <property type="entry name" value="LipB"/>
    <property type="match status" value="1"/>
</dbReference>
<evidence type="ECO:0000256" key="7">
    <source>
        <dbReference type="PIRSR" id="PIRSR016262-1"/>
    </source>
</evidence>
<keyword evidence="5" id="KW-0963">Cytoplasm</keyword>
<dbReference type="PIRSF" id="PIRSF016262">
    <property type="entry name" value="LPLase"/>
    <property type="match status" value="1"/>
</dbReference>
<evidence type="ECO:0000256" key="4">
    <source>
        <dbReference type="ARBA" id="ARBA00024732"/>
    </source>
</evidence>
<dbReference type="GO" id="GO:0005737">
    <property type="term" value="C:cytoplasm"/>
    <property type="evidence" value="ECO:0007669"/>
    <property type="project" value="UniProtKB-SubCell"/>
</dbReference>
<feature type="binding site" evidence="5 8">
    <location>
        <begin position="72"/>
        <end position="79"/>
    </location>
    <ligand>
        <name>substrate</name>
    </ligand>
</feature>
<dbReference type="PANTHER" id="PTHR10993">
    <property type="entry name" value="OCTANOYLTRANSFERASE"/>
    <property type="match status" value="1"/>
</dbReference>